<dbReference type="Pfam" id="PF18647">
    <property type="entry name" value="Fungal_lectin_2"/>
    <property type="match status" value="1"/>
</dbReference>
<evidence type="ECO:0000313" key="3">
    <source>
        <dbReference type="Proteomes" id="UP000504636"/>
    </source>
</evidence>
<dbReference type="RefSeq" id="XP_033575891.1">
    <property type="nucleotide sequence ID" value="XM_033717901.1"/>
</dbReference>
<dbReference type="GO" id="GO:0006629">
    <property type="term" value="P:lipid metabolic process"/>
    <property type="evidence" value="ECO:0007669"/>
    <property type="project" value="TreeGrafter"/>
</dbReference>
<evidence type="ECO:0000313" key="4">
    <source>
        <dbReference type="RefSeq" id="XP_033575891.1"/>
    </source>
</evidence>
<protein>
    <recommendedName>
        <fullName evidence="5">SGNH hydrolase</fullName>
    </recommendedName>
</protein>
<dbReference type="OrthoDB" id="21678at2759"/>
<dbReference type="GeneID" id="54458794"/>
<dbReference type="Proteomes" id="UP000504636">
    <property type="component" value="Unplaced"/>
</dbReference>
<gene>
    <name evidence="2 4" type="ORF">BDZ99DRAFT_444813</name>
</gene>
<proteinExistence type="predicted"/>
<feature type="signal peptide" evidence="1">
    <location>
        <begin position="1"/>
        <end position="17"/>
    </location>
</feature>
<reference evidence="4" key="2">
    <citation type="submission" date="2020-04" db="EMBL/GenBank/DDBJ databases">
        <authorList>
            <consortium name="NCBI Genome Project"/>
        </authorList>
    </citation>
    <scope>NUCLEOTIDE SEQUENCE</scope>
    <source>
        <strain evidence="4">CBS 304.34</strain>
    </source>
</reference>
<dbReference type="PANTHER" id="PTHR37981:SF1">
    <property type="entry name" value="SGNH HYDROLASE-TYPE ESTERASE DOMAIN-CONTAINING PROTEIN"/>
    <property type="match status" value="1"/>
</dbReference>
<dbReference type="EMBL" id="MU003702">
    <property type="protein sequence ID" value="KAF2808927.1"/>
    <property type="molecule type" value="Genomic_DNA"/>
</dbReference>
<dbReference type="InterPro" id="IPR036514">
    <property type="entry name" value="SGNH_hydro_sf"/>
</dbReference>
<evidence type="ECO:0008006" key="5">
    <source>
        <dbReference type="Google" id="ProtNLM"/>
    </source>
</evidence>
<dbReference type="Gene3D" id="3.40.50.1110">
    <property type="entry name" value="SGNH hydrolase"/>
    <property type="match status" value="2"/>
</dbReference>
<dbReference type="GO" id="GO:0016788">
    <property type="term" value="F:hydrolase activity, acting on ester bonds"/>
    <property type="evidence" value="ECO:0007669"/>
    <property type="project" value="InterPro"/>
</dbReference>
<dbReference type="AlphaFoldDB" id="A0A6A6YM37"/>
<evidence type="ECO:0000313" key="2">
    <source>
        <dbReference type="EMBL" id="KAF2808927.1"/>
    </source>
</evidence>
<keyword evidence="1" id="KW-0732">Signal</keyword>
<reference evidence="4" key="3">
    <citation type="submission" date="2025-04" db="UniProtKB">
        <authorList>
            <consortium name="RefSeq"/>
        </authorList>
    </citation>
    <scope>IDENTIFICATION</scope>
    <source>
        <strain evidence="4">CBS 304.34</strain>
    </source>
</reference>
<dbReference type="InterPro" id="IPR037460">
    <property type="entry name" value="SEST-like"/>
</dbReference>
<feature type="chain" id="PRO_5044629189" description="SGNH hydrolase" evidence="1">
    <location>
        <begin position="18"/>
        <end position="593"/>
    </location>
</feature>
<dbReference type="PANTHER" id="PTHR37981">
    <property type="entry name" value="LIPASE 2"/>
    <property type="match status" value="1"/>
</dbReference>
<keyword evidence="3" id="KW-1185">Reference proteome</keyword>
<accession>A0A6A6YM37</accession>
<sequence>MLPSVISLLYLLQLVSSLPHAPSILSPRGDVVEWTALGDSYASGVGSGEYGANSYRCLRYDQAYPVQLNGADLELGDNWKFNNVVCSGSSSADVEAYQFYDKDTSGQPNRQYGKLNLILLPSLSKKRTCDDQRAFSWNLINAPKLVDDIDHLIQMTVTRGRKGTVGDKFKLYVAGFGEFFNWDDPACDTVTFARSANPVDDGKDHVKMTSAIRQDFNAMSRGLNAAIKAAVDRNSANGVKFIDIQQGGPGLDTHRFCEKDANEPNQNNPKLWFWHYPYNEPEDPTVDKVLSDAYAKTTPGMSADDINKKWPMQNDLFEAVLANVDPGAEGLLDPIWRAAGNRFKVFHPQPAFHTVIKDLILAEWKADRDVDSAPPTPPAGQDKVQCHGINGDVWIMHRDTAAQNIKDFCAQASKSVEYNDGTVDQLRLSVDFPSDESQGTDKAPDCAGRITRAILDGCDGNDPINNPHNYKFGGTFTSADGWVYKLEALSQQVNDLSCDVSYKFVYDGFEIRGKNWPDATFGANGEGLKKQLDGCGAVTDWGFEWTPNDVKFQWYAHGHLPIGTKACVGRAAKSAGASGDGNCHGAGKRSVEW</sequence>
<dbReference type="SUPFAM" id="SSF52266">
    <property type="entry name" value="SGNH hydrolase"/>
    <property type="match status" value="1"/>
</dbReference>
<reference evidence="2 4" key="1">
    <citation type="journal article" date="2020" name="Stud. Mycol.">
        <title>101 Dothideomycetes genomes: a test case for predicting lifestyles and emergence of pathogens.</title>
        <authorList>
            <person name="Haridas S."/>
            <person name="Albert R."/>
            <person name="Binder M."/>
            <person name="Bloem J."/>
            <person name="Labutti K."/>
            <person name="Salamov A."/>
            <person name="Andreopoulos B."/>
            <person name="Baker S."/>
            <person name="Barry K."/>
            <person name="Bills G."/>
            <person name="Bluhm B."/>
            <person name="Cannon C."/>
            <person name="Castanera R."/>
            <person name="Culley D."/>
            <person name="Daum C."/>
            <person name="Ezra D."/>
            <person name="Gonzalez J."/>
            <person name="Henrissat B."/>
            <person name="Kuo A."/>
            <person name="Liang C."/>
            <person name="Lipzen A."/>
            <person name="Lutzoni F."/>
            <person name="Magnuson J."/>
            <person name="Mondo S."/>
            <person name="Nolan M."/>
            <person name="Ohm R."/>
            <person name="Pangilinan J."/>
            <person name="Park H.-J."/>
            <person name="Ramirez L."/>
            <person name="Alfaro M."/>
            <person name="Sun H."/>
            <person name="Tritt A."/>
            <person name="Yoshinaga Y."/>
            <person name="Zwiers L.-H."/>
            <person name="Turgeon B."/>
            <person name="Goodwin S."/>
            <person name="Spatafora J."/>
            <person name="Crous P."/>
            <person name="Grigoriev I."/>
        </authorList>
    </citation>
    <scope>NUCLEOTIDE SEQUENCE</scope>
    <source>
        <strain evidence="2 4">CBS 304.34</strain>
    </source>
</reference>
<evidence type="ECO:0000256" key="1">
    <source>
        <dbReference type="SAM" id="SignalP"/>
    </source>
</evidence>
<organism evidence="2">
    <name type="scientific">Mytilinidion resinicola</name>
    <dbReference type="NCBI Taxonomy" id="574789"/>
    <lineage>
        <taxon>Eukaryota</taxon>
        <taxon>Fungi</taxon>
        <taxon>Dikarya</taxon>
        <taxon>Ascomycota</taxon>
        <taxon>Pezizomycotina</taxon>
        <taxon>Dothideomycetes</taxon>
        <taxon>Pleosporomycetidae</taxon>
        <taxon>Mytilinidiales</taxon>
        <taxon>Mytilinidiaceae</taxon>
        <taxon>Mytilinidion</taxon>
    </lineage>
</organism>
<name>A0A6A6YM37_9PEZI</name>